<feature type="transmembrane region" description="Helical" evidence="1">
    <location>
        <begin position="69"/>
        <end position="93"/>
    </location>
</feature>
<name>A0A5E7ZNI5_9SPHN</name>
<sequence>MNNSSFAAQAVANGPRTIAQPSFEGMGWLVVINLAVMTIATLVGVMVVVKLVGDGWKHRRQDVWLSPAWIYRALGILFACGITIRCGAEALTLWGYDPRDPVMTGAFATVKRLFDPFAVACGVSGLMLYICSEPGMIEQQRKEPFPLDMWLAWPMVRRMLWLAFFTFIAAIGVVSTR</sequence>
<keyword evidence="1" id="KW-1133">Transmembrane helix</keyword>
<feature type="transmembrane region" description="Helical" evidence="1">
    <location>
        <begin position="26"/>
        <end position="49"/>
    </location>
</feature>
<feature type="transmembrane region" description="Helical" evidence="1">
    <location>
        <begin position="113"/>
        <end position="132"/>
    </location>
</feature>
<gene>
    <name evidence="2" type="ORF">SPHINGO391_470041</name>
</gene>
<dbReference type="EMBL" id="CABVLI010000042">
    <property type="protein sequence ID" value="VVT20222.1"/>
    <property type="molecule type" value="Genomic_DNA"/>
</dbReference>
<evidence type="ECO:0000256" key="1">
    <source>
        <dbReference type="SAM" id="Phobius"/>
    </source>
</evidence>
<keyword evidence="1" id="KW-0472">Membrane</keyword>
<dbReference type="AlphaFoldDB" id="A0A5E7ZNI5"/>
<evidence type="ECO:0000313" key="2">
    <source>
        <dbReference type="EMBL" id="VVT20222.1"/>
    </source>
</evidence>
<feature type="transmembrane region" description="Helical" evidence="1">
    <location>
        <begin position="159"/>
        <end position="176"/>
    </location>
</feature>
<dbReference type="RefSeq" id="WP_151991226.1">
    <property type="nucleotide sequence ID" value="NZ_LR701528.1"/>
</dbReference>
<protein>
    <submittedName>
        <fullName evidence="2">Uncharacterized protein</fullName>
    </submittedName>
</protein>
<reference evidence="2 3" key="1">
    <citation type="submission" date="2019-09" db="EMBL/GenBank/DDBJ databases">
        <authorList>
            <person name="Dittami M. S."/>
        </authorList>
    </citation>
    <scope>NUCLEOTIDE SEQUENCE [LARGE SCALE GENOMIC DNA]</scope>
    <source>
        <strain evidence="2">SPHINGO391</strain>
    </source>
</reference>
<proteinExistence type="predicted"/>
<evidence type="ECO:0000313" key="3">
    <source>
        <dbReference type="Proteomes" id="UP000326857"/>
    </source>
</evidence>
<organism evidence="2 3">
    <name type="scientific">Sphingomonas aurantiaca</name>
    <dbReference type="NCBI Taxonomy" id="185949"/>
    <lineage>
        <taxon>Bacteria</taxon>
        <taxon>Pseudomonadati</taxon>
        <taxon>Pseudomonadota</taxon>
        <taxon>Alphaproteobacteria</taxon>
        <taxon>Sphingomonadales</taxon>
        <taxon>Sphingomonadaceae</taxon>
        <taxon>Sphingomonas</taxon>
    </lineage>
</organism>
<accession>A0A5E7ZNI5</accession>
<dbReference type="Proteomes" id="UP000326857">
    <property type="component" value="Unassembled WGS sequence"/>
</dbReference>
<keyword evidence="1" id="KW-0812">Transmembrane</keyword>